<dbReference type="Gene3D" id="3.20.20.450">
    <property type="entry name" value="EAL domain"/>
    <property type="match status" value="1"/>
</dbReference>
<keyword evidence="3" id="KW-0378">Hydrolase</keyword>
<keyword evidence="4" id="KW-1185">Reference proteome</keyword>
<dbReference type="InterPro" id="IPR029787">
    <property type="entry name" value="Nucleotide_cyclase"/>
</dbReference>
<dbReference type="OrthoDB" id="9814202at2"/>
<dbReference type="PANTHER" id="PTHR33121">
    <property type="entry name" value="CYCLIC DI-GMP PHOSPHODIESTERASE PDEF"/>
    <property type="match status" value="1"/>
</dbReference>
<dbReference type="Gene3D" id="3.30.70.270">
    <property type="match status" value="1"/>
</dbReference>
<proteinExistence type="predicted"/>
<dbReference type="SMART" id="SM00052">
    <property type="entry name" value="EAL"/>
    <property type="match status" value="1"/>
</dbReference>
<feature type="domain" description="EAL" evidence="1">
    <location>
        <begin position="242"/>
        <end position="497"/>
    </location>
</feature>
<accession>A0A2R8APK1</accession>
<name>A0A2R8APK1_9RHOB</name>
<dbReference type="Pfam" id="PF00563">
    <property type="entry name" value="EAL"/>
    <property type="match status" value="1"/>
</dbReference>
<evidence type="ECO:0000313" key="3">
    <source>
        <dbReference type="EMBL" id="SPF77799.1"/>
    </source>
</evidence>
<dbReference type="PROSITE" id="PS50887">
    <property type="entry name" value="GGDEF"/>
    <property type="match status" value="1"/>
</dbReference>
<dbReference type="EC" id="3.1.4.52" evidence="3"/>
<evidence type="ECO:0000313" key="4">
    <source>
        <dbReference type="Proteomes" id="UP000244904"/>
    </source>
</evidence>
<dbReference type="Proteomes" id="UP000244904">
    <property type="component" value="Unassembled WGS sequence"/>
</dbReference>
<dbReference type="GO" id="GO:0071111">
    <property type="term" value="F:cyclic-guanylate-specific phosphodiesterase activity"/>
    <property type="evidence" value="ECO:0007669"/>
    <property type="project" value="UniProtKB-EC"/>
</dbReference>
<protein>
    <submittedName>
        <fullName evidence="3">Oxygen sensor protein DosP</fullName>
        <ecNumber evidence="3">3.1.4.52</ecNumber>
    </submittedName>
</protein>
<dbReference type="SUPFAM" id="SSF141868">
    <property type="entry name" value="EAL domain-like"/>
    <property type="match status" value="1"/>
</dbReference>
<evidence type="ECO:0000259" key="2">
    <source>
        <dbReference type="PROSITE" id="PS50887"/>
    </source>
</evidence>
<dbReference type="InterPro" id="IPR043128">
    <property type="entry name" value="Rev_trsase/Diguanyl_cyclase"/>
</dbReference>
<dbReference type="InterPro" id="IPR000160">
    <property type="entry name" value="GGDEF_dom"/>
</dbReference>
<dbReference type="EMBL" id="OMOJ01000001">
    <property type="protein sequence ID" value="SPF77799.1"/>
    <property type="molecule type" value="Genomic_DNA"/>
</dbReference>
<dbReference type="PANTHER" id="PTHR33121:SF70">
    <property type="entry name" value="SIGNALING PROTEIN YKOW"/>
    <property type="match status" value="1"/>
</dbReference>
<dbReference type="PROSITE" id="PS50883">
    <property type="entry name" value="EAL"/>
    <property type="match status" value="1"/>
</dbReference>
<dbReference type="InterPro" id="IPR001633">
    <property type="entry name" value="EAL_dom"/>
</dbReference>
<dbReference type="AlphaFoldDB" id="A0A2R8APK1"/>
<dbReference type="SUPFAM" id="SSF55073">
    <property type="entry name" value="Nucleotide cyclase"/>
    <property type="match status" value="1"/>
</dbReference>
<organism evidence="3 4">
    <name type="scientific">Pseudoprimorskyibacter insulae</name>
    <dbReference type="NCBI Taxonomy" id="1695997"/>
    <lineage>
        <taxon>Bacteria</taxon>
        <taxon>Pseudomonadati</taxon>
        <taxon>Pseudomonadota</taxon>
        <taxon>Alphaproteobacteria</taxon>
        <taxon>Rhodobacterales</taxon>
        <taxon>Paracoccaceae</taxon>
        <taxon>Pseudoprimorskyibacter</taxon>
    </lineage>
</organism>
<dbReference type="CDD" id="cd01948">
    <property type="entry name" value="EAL"/>
    <property type="match status" value="1"/>
</dbReference>
<dbReference type="InterPro" id="IPR050706">
    <property type="entry name" value="Cyclic-di-GMP_PDE-like"/>
</dbReference>
<evidence type="ECO:0000259" key="1">
    <source>
        <dbReference type="PROSITE" id="PS50883"/>
    </source>
</evidence>
<dbReference type="InterPro" id="IPR035919">
    <property type="entry name" value="EAL_sf"/>
</dbReference>
<sequence length="511" mass="55600">MHLAPARLFSRPKAWARVAISGPQKLAFLPALSLGAYWLGGEGWLIATALCLPLIVALNGHAPRGNRLANLPADLPVAPVQANELAGRLLSRARDDGLINGCLMIHITGMDGADLRARQRDLRERLALRVRSVVRQSDMVFWMGQDVLTVLLSPQARLTSDAALSLSRRVQAAIEEPVLLDEFSRSFSGAIGIALSTELPLTAGGVDLLHQATRNQKEASRNGRSSVRIGIASHPVQITETTEISITEASDALENGQIVPWFQPQLSTETGDVSGAEALARWVHPKRGLIAPSQFLPLLDMGGATERLGEVILSHSLAAMNQWSEQGLLIPGLSVNMSDAELRNPKLASRILWELDRQNISANRLRIEVLETVVSDGSNPACARNINTLSDAGCRIDLDDFGTGSASIAALQRLNISCLKIDRSFVCHLDRDENQRRLVAAILSMAERLGLETVAEGVESAGEHTLLAQLGCHHVQGFGIARPMPPDQIPDWIRHHQQKIDRPVWPRRNVG</sequence>
<feature type="domain" description="GGDEF" evidence="2">
    <location>
        <begin position="103"/>
        <end position="232"/>
    </location>
</feature>
<reference evidence="4" key="1">
    <citation type="submission" date="2018-03" db="EMBL/GenBank/DDBJ databases">
        <authorList>
            <person name="Rodrigo-Torres L."/>
            <person name="Arahal R. D."/>
            <person name="Lucena T."/>
        </authorList>
    </citation>
    <scope>NUCLEOTIDE SEQUENCE [LARGE SCALE GENOMIC DNA]</scope>
    <source>
        <strain evidence="4">CECT 8871</strain>
    </source>
</reference>
<gene>
    <name evidence="3" type="primary">dosP</name>
    <name evidence="3" type="ORF">PRI8871_00385</name>
</gene>